<dbReference type="EMBL" id="WUUQ01000002">
    <property type="protein sequence ID" value="MXQ73505.1"/>
    <property type="molecule type" value="Genomic_DNA"/>
</dbReference>
<name>A0A6N8U7J0_9FIRM</name>
<feature type="transmembrane region" description="Helical" evidence="1">
    <location>
        <begin position="7"/>
        <end position="27"/>
    </location>
</feature>
<reference evidence="2 3" key="2">
    <citation type="submission" date="2020-01" db="EMBL/GenBank/DDBJ databases">
        <title>Clostridiaceae sp. nov. isolated from the gut of human by culturomics.</title>
        <authorList>
            <person name="Chang Y."/>
        </authorList>
    </citation>
    <scope>NUCLEOTIDE SEQUENCE [LARGE SCALE GENOMIC DNA]</scope>
    <source>
        <strain evidence="2 3">DONG20-135</strain>
    </source>
</reference>
<feature type="transmembrane region" description="Helical" evidence="1">
    <location>
        <begin position="39"/>
        <end position="65"/>
    </location>
</feature>
<keyword evidence="1" id="KW-1133">Transmembrane helix</keyword>
<feature type="transmembrane region" description="Helical" evidence="1">
    <location>
        <begin position="102"/>
        <end position="129"/>
    </location>
</feature>
<dbReference type="GO" id="GO:0006508">
    <property type="term" value="P:proteolysis"/>
    <property type="evidence" value="ECO:0007669"/>
    <property type="project" value="InterPro"/>
</dbReference>
<proteinExistence type="predicted"/>
<dbReference type="AlphaFoldDB" id="A0A6N8U7J0"/>
<comment type="caution">
    <text evidence="2">The sequence shown here is derived from an EMBL/GenBank/DDBJ whole genome shotgun (WGS) entry which is preliminary data.</text>
</comment>
<gene>
    <name evidence="2" type="ORF">GSF08_06110</name>
</gene>
<dbReference type="RefSeq" id="WP_160624949.1">
    <property type="nucleotide sequence ID" value="NZ_WUUQ01000002.1"/>
</dbReference>
<dbReference type="GO" id="GO:0004190">
    <property type="term" value="F:aspartic-type endopeptidase activity"/>
    <property type="evidence" value="ECO:0007669"/>
    <property type="project" value="InterPro"/>
</dbReference>
<feature type="transmembrane region" description="Helical" evidence="1">
    <location>
        <begin position="77"/>
        <end position="96"/>
    </location>
</feature>
<dbReference type="GO" id="GO:0030436">
    <property type="term" value="P:asexual sporulation"/>
    <property type="evidence" value="ECO:0007669"/>
    <property type="project" value="InterPro"/>
</dbReference>
<evidence type="ECO:0000256" key="1">
    <source>
        <dbReference type="SAM" id="Phobius"/>
    </source>
</evidence>
<sequence length="245" mass="28831">MSSYIEVTFINNVFIMMLSLVLAHYLLLDRMSRRTMLHYTFAISLLAVLCWSSFSPLLMLGAEILSCIFWFKLHIKVFALAYSLRLLFSLTCYVLYGGSFHLLIYFVPIGTYAILYFWVIAGIALIACLRKWKYYITQAQYIYETELYTKQKKFHIYGYLDSGNVLTYHEIPIIFAVSRFYEYFKNENIELVVMNTMNQTSSIRVYPCELQVRGCEKQPAYICFDRQGIIPMHCECLLNLHVLTR</sequence>
<accession>A0A6N8U7J0</accession>
<dbReference type="Proteomes" id="UP000434036">
    <property type="component" value="Unassembled WGS sequence"/>
</dbReference>
<evidence type="ECO:0000313" key="2">
    <source>
        <dbReference type="EMBL" id="MXQ73505.1"/>
    </source>
</evidence>
<reference evidence="2 3" key="1">
    <citation type="submission" date="2019-12" db="EMBL/GenBank/DDBJ databases">
        <authorList>
            <person name="Yang R."/>
        </authorList>
    </citation>
    <scope>NUCLEOTIDE SEQUENCE [LARGE SCALE GENOMIC DNA]</scope>
    <source>
        <strain evidence="2 3">DONG20-135</strain>
    </source>
</reference>
<evidence type="ECO:0000313" key="3">
    <source>
        <dbReference type="Proteomes" id="UP000434036"/>
    </source>
</evidence>
<protein>
    <submittedName>
        <fullName evidence="2">Uncharacterized protein</fullName>
    </submittedName>
</protein>
<keyword evidence="1" id="KW-0472">Membrane</keyword>
<organism evidence="2 3">
    <name type="scientific">Copranaerobaculum intestinale</name>
    <dbReference type="NCBI Taxonomy" id="2692629"/>
    <lineage>
        <taxon>Bacteria</taxon>
        <taxon>Bacillati</taxon>
        <taxon>Bacillota</taxon>
        <taxon>Erysipelotrichia</taxon>
        <taxon>Erysipelotrichales</taxon>
        <taxon>Erysipelotrichaceae</taxon>
        <taxon>Copranaerobaculum</taxon>
    </lineage>
</organism>
<keyword evidence="3" id="KW-1185">Reference proteome</keyword>
<keyword evidence="1" id="KW-0812">Transmembrane</keyword>